<name>A0AA40I9I7_CNENI</name>
<protein>
    <submittedName>
        <fullName evidence="2">Uncharacterized protein</fullName>
    </submittedName>
</protein>
<accession>A0AA40I9I7</accession>
<reference evidence="2" key="1">
    <citation type="submission" date="2023-06" db="EMBL/GenBank/DDBJ databases">
        <title>Reference genome for the Northern bat (Eptesicus nilssonii), a most northern bat species.</title>
        <authorList>
            <person name="Laine V.N."/>
            <person name="Pulliainen A.T."/>
            <person name="Lilley T.M."/>
        </authorList>
    </citation>
    <scope>NUCLEOTIDE SEQUENCE</scope>
    <source>
        <strain evidence="2">BLF_Eptnil</strain>
        <tissue evidence="2">Kidney</tissue>
    </source>
</reference>
<gene>
    <name evidence="2" type="ORF">QTO34_013818</name>
</gene>
<evidence type="ECO:0000313" key="3">
    <source>
        <dbReference type="Proteomes" id="UP001177744"/>
    </source>
</evidence>
<comment type="caution">
    <text evidence="2">The sequence shown here is derived from an EMBL/GenBank/DDBJ whole genome shotgun (WGS) entry which is preliminary data.</text>
</comment>
<dbReference type="Proteomes" id="UP001177744">
    <property type="component" value="Unassembled WGS sequence"/>
</dbReference>
<evidence type="ECO:0000313" key="2">
    <source>
        <dbReference type="EMBL" id="KAK1345111.1"/>
    </source>
</evidence>
<feature type="non-terminal residue" evidence="2">
    <location>
        <position position="292"/>
    </location>
</feature>
<keyword evidence="3" id="KW-1185">Reference proteome</keyword>
<evidence type="ECO:0000256" key="1">
    <source>
        <dbReference type="SAM" id="MobiDB-lite"/>
    </source>
</evidence>
<dbReference type="EMBL" id="JAULJE010000003">
    <property type="protein sequence ID" value="KAK1345111.1"/>
    <property type="molecule type" value="Genomic_DNA"/>
</dbReference>
<dbReference type="AlphaFoldDB" id="A0AA40I9I7"/>
<feature type="region of interest" description="Disordered" evidence="1">
    <location>
        <begin position="1"/>
        <end position="28"/>
    </location>
</feature>
<organism evidence="2 3">
    <name type="scientific">Cnephaeus nilssonii</name>
    <name type="common">Northern bat</name>
    <name type="synonym">Eptesicus nilssonii</name>
    <dbReference type="NCBI Taxonomy" id="3371016"/>
    <lineage>
        <taxon>Eukaryota</taxon>
        <taxon>Metazoa</taxon>
        <taxon>Chordata</taxon>
        <taxon>Craniata</taxon>
        <taxon>Vertebrata</taxon>
        <taxon>Euteleostomi</taxon>
        <taxon>Mammalia</taxon>
        <taxon>Eutheria</taxon>
        <taxon>Laurasiatheria</taxon>
        <taxon>Chiroptera</taxon>
        <taxon>Yangochiroptera</taxon>
        <taxon>Vespertilionidae</taxon>
        <taxon>Cnephaeus</taxon>
    </lineage>
</organism>
<proteinExistence type="predicted"/>
<sequence>MIAANTSERKPPSCSGPMPDSPVSSRMSLGPQSLAWNWSSEQSGACISLPIEKDNSVLSWQPLSMCAPPYLRTSLLHLRTSSQSQGNRSPGLRTPLLPSHRINCLRNCKTYQARKPLWFYNTSLKFFLNKPMLADVVFEIQASTALGAVSVKNFFWHMSEILLPVDCSSIFMVSRLMFKSCIHFEFIFVYGDCCGYSGSFFIPDEFLESSFKIFRFPILAITRKLKFPFVWTWAVCCGDFAPPEFHWGALTLGRVAAFGWWEPDLPRVSVPSVLCGLVCTLGIRGPVCTTLL</sequence>